<reference evidence="2" key="2">
    <citation type="journal article" date="2018" name="Plant J.">
        <title>The Sorghum bicolor reference genome: improved assembly, gene annotations, a transcriptome atlas, and signatures of genome organization.</title>
        <authorList>
            <person name="McCormick R.F."/>
            <person name="Truong S.K."/>
            <person name="Sreedasyam A."/>
            <person name="Jenkins J."/>
            <person name="Shu S."/>
            <person name="Sims D."/>
            <person name="Kennedy M."/>
            <person name="Amirebrahimi M."/>
            <person name="Weers B.D."/>
            <person name="McKinley B."/>
            <person name="Mattison A."/>
            <person name="Morishige D.T."/>
            <person name="Grimwood J."/>
            <person name="Schmutz J."/>
            <person name="Mullet J.E."/>
        </authorList>
    </citation>
    <scope>NUCLEOTIDE SEQUENCE [LARGE SCALE GENOMIC DNA]</scope>
    <source>
        <strain evidence="2">cv. BTx623</strain>
    </source>
</reference>
<dbReference type="EMBL" id="CM000762">
    <property type="protein sequence ID" value="OQU87175.1"/>
    <property type="molecule type" value="Genomic_DNA"/>
</dbReference>
<protein>
    <submittedName>
        <fullName evidence="1">Uncharacterized protein</fullName>
    </submittedName>
</protein>
<dbReference type="Proteomes" id="UP000000768">
    <property type="component" value="Chromosome 3"/>
</dbReference>
<organism evidence="1 2">
    <name type="scientific">Sorghum bicolor</name>
    <name type="common">Sorghum</name>
    <name type="synonym">Sorghum vulgare</name>
    <dbReference type="NCBI Taxonomy" id="4558"/>
    <lineage>
        <taxon>Eukaryota</taxon>
        <taxon>Viridiplantae</taxon>
        <taxon>Streptophyta</taxon>
        <taxon>Embryophyta</taxon>
        <taxon>Tracheophyta</taxon>
        <taxon>Spermatophyta</taxon>
        <taxon>Magnoliopsida</taxon>
        <taxon>Liliopsida</taxon>
        <taxon>Poales</taxon>
        <taxon>Poaceae</taxon>
        <taxon>PACMAD clade</taxon>
        <taxon>Panicoideae</taxon>
        <taxon>Andropogonodae</taxon>
        <taxon>Andropogoneae</taxon>
        <taxon>Sorghinae</taxon>
        <taxon>Sorghum</taxon>
    </lineage>
</organism>
<dbReference type="AlphaFoldDB" id="A0A1W0VYI9"/>
<proteinExistence type="predicted"/>
<name>A0A1W0VYI9_SORBI</name>
<evidence type="ECO:0000313" key="2">
    <source>
        <dbReference type="Proteomes" id="UP000000768"/>
    </source>
</evidence>
<evidence type="ECO:0000313" key="1">
    <source>
        <dbReference type="EMBL" id="OQU87175.1"/>
    </source>
</evidence>
<accession>A0A1W0VYI9</accession>
<reference evidence="1 2" key="1">
    <citation type="journal article" date="2009" name="Nature">
        <title>The Sorghum bicolor genome and the diversification of grasses.</title>
        <authorList>
            <person name="Paterson A.H."/>
            <person name="Bowers J.E."/>
            <person name="Bruggmann R."/>
            <person name="Dubchak I."/>
            <person name="Grimwood J."/>
            <person name="Gundlach H."/>
            <person name="Haberer G."/>
            <person name="Hellsten U."/>
            <person name="Mitros T."/>
            <person name="Poliakov A."/>
            <person name="Schmutz J."/>
            <person name="Spannagl M."/>
            <person name="Tang H."/>
            <person name="Wang X."/>
            <person name="Wicker T."/>
            <person name="Bharti A.K."/>
            <person name="Chapman J."/>
            <person name="Feltus F.A."/>
            <person name="Gowik U."/>
            <person name="Grigoriev I.V."/>
            <person name="Lyons E."/>
            <person name="Maher C.A."/>
            <person name="Martis M."/>
            <person name="Narechania A."/>
            <person name="Otillar R.P."/>
            <person name="Penning B.W."/>
            <person name="Salamov A.A."/>
            <person name="Wang Y."/>
            <person name="Zhang L."/>
            <person name="Carpita N.C."/>
            <person name="Freeling M."/>
            <person name="Gingle A.R."/>
            <person name="Hash C.T."/>
            <person name="Keller B."/>
            <person name="Klein P."/>
            <person name="Kresovich S."/>
            <person name="McCann M.C."/>
            <person name="Ming R."/>
            <person name="Peterson D.G."/>
            <person name="Mehboob-ur-Rahman"/>
            <person name="Ware D."/>
            <person name="Westhoff P."/>
            <person name="Mayer K.F."/>
            <person name="Messing J."/>
            <person name="Rokhsar D.S."/>
        </authorList>
    </citation>
    <scope>NUCLEOTIDE SEQUENCE [LARGE SCALE GENOMIC DNA]</scope>
    <source>
        <strain evidence="2">cv. BTx623</strain>
    </source>
</reference>
<keyword evidence="2" id="KW-1185">Reference proteome</keyword>
<dbReference type="Gramene" id="OQU87175">
    <property type="protein sequence ID" value="OQU87175"/>
    <property type="gene ID" value="SORBI_3003G221450"/>
</dbReference>
<gene>
    <name evidence="1" type="ORF">SORBI_3003G221450</name>
</gene>
<sequence>MAARDAAATSIGQHQRLNSPCPPYLGSDVQAGVITVRHLAPLTVHGEIRMNILTKAYIF</sequence>
<dbReference type="InParanoid" id="A0A1W0VYI9"/>